<feature type="signal peptide" evidence="1">
    <location>
        <begin position="1"/>
        <end position="26"/>
    </location>
</feature>
<protein>
    <submittedName>
        <fullName evidence="3">Lipid A deacylase LpxR family protein</fullName>
    </submittedName>
</protein>
<evidence type="ECO:0000313" key="3">
    <source>
        <dbReference type="EMBL" id="QFY54976.1"/>
    </source>
</evidence>
<dbReference type="AlphaFoldDB" id="A0AA91U1V2"/>
<feature type="chain" id="PRO_5041684646" evidence="1">
    <location>
        <begin position="27"/>
        <end position="330"/>
    </location>
</feature>
<keyword evidence="1" id="KW-0732">Signal</keyword>
<reference evidence="3 5" key="2">
    <citation type="submission" date="2018-10" db="EMBL/GenBank/DDBJ databases">
        <title>Complete genome sequence of Pseudomonas pelagia strain Kongs-67.</title>
        <authorList>
            <person name="Sinha R.K."/>
            <person name="Krishnan K."/>
        </authorList>
    </citation>
    <scope>NUCLEOTIDE SEQUENCE [LARGE SCALE GENOMIC DNA]</scope>
    <source>
        <strain evidence="3 5">Kongs-67</strain>
    </source>
</reference>
<gene>
    <name evidence="2" type="ORF">CO192_12815</name>
    <name evidence="3" type="ORF">EAO82_00450</name>
</gene>
<reference evidence="2 4" key="1">
    <citation type="submission" date="2017-09" db="EMBL/GenBank/DDBJ databases">
        <title>Bacterial and phytoplankton interrelationship in Kongsfjorden, an Arctic fjord.</title>
        <authorList>
            <person name="Sinha R."/>
            <person name="Krishnan K."/>
        </authorList>
    </citation>
    <scope>NUCLEOTIDE SEQUENCE [LARGE SCALE GENOMIC DNA]</scope>
    <source>
        <strain evidence="2 4">58</strain>
    </source>
</reference>
<accession>A0AA91U1V2</accession>
<evidence type="ECO:0000313" key="5">
    <source>
        <dbReference type="Proteomes" id="UP000344571"/>
    </source>
</evidence>
<sequence length="330" mass="36304">MKILELLIVGLGLMSSILCLPGIASAADAVLAVKVENDIIAADSDGHYSNGIEVAYSFVPDKAHWTRAMTEGLGWSAANLDVASYRFGHQIYTPDDIEIAALIENDRPYAGLAYAGLSIFQSRDQGQWRDSRAWHMDLGLVGPGAGGERFQRAVHRATSSDEPKGWDNQLENEPFFNMAYGQRWWRQSQLGPLELEYGPALGAAVGNLYTYASSGLGLRFGKGLARSLGLPSINPGYGSGAYFEPGQSFAWFGYVNLDGRYMAHNMLLDGNTFSNSHSVDREQWVGDLQAGIALTWERWQVSFASVWRTREFKGQTEPDQFGSLVVARAF</sequence>
<dbReference type="Proteomes" id="UP000344571">
    <property type="component" value="Chromosome"/>
</dbReference>
<dbReference type="Gene3D" id="2.40.128.140">
    <property type="entry name" value="Outer membrane protein"/>
    <property type="match status" value="1"/>
</dbReference>
<dbReference type="Pfam" id="PF09982">
    <property type="entry name" value="LpxR"/>
    <property type="match status" value="1"/>
</dbReference>
<dbReference type="InterPro" id="IPR037107">
    <property type="entry name" value="Put_OMP_sf"/>
</dbReference>
<name>A0AA91U1V2_9GAMM</name>
<evidence type="ECO:0000256" key="1">
    <source>
        <dbReference type="SAM" id="SignalP"/>
    </source>
</evidence>
<dbReference type="InterPro" id="IPR018707">
    <property type="entry name" value="LpxR"/>
</dbReference>
<dbReference type="EMBL" id="CP033116">
    <property type="protein sequence ID" value="QFY54976.1"/>
    <property type="molecule type" value="Genomic_DNA"/>
</dbReference>
<proteinExistence type="predicted"/>
<organism evidence="2 4">
    <name type="scientific">Halopseudomonas pelagia</name>
    <dbReference type="NCBI Taxonomy" id="553151"/>
    <lineage>
        <taxon>Bacteria</taxon>
        <taxon>Pseudomonadati</taxon>
        <taxon>Pseudomonadota</taxon>
        <taxon>Gammaproteobacteria</taxon>
        <taxon>Pseudomonadales</taxon>
        <taxon>Pseudomonadaceae</taxon>
        <taxon>Halopseudomonas</taxon>
    </lineage>
</organism>
<keyword evidence="5" id="KW-1185">Reference proteome</keyword>
<evidence type="ECO:0000313" key="4">
    <source>
        <dbReference type="Proteomes" id="UP000243750"/>
    </source>
</evidence>
<dbReference type="EMBL" id="NWMT01000149">
    <property type="protein sequence ID" value="PCC98984.1"/>
    <property type="molecule type" value="Genomic_DNA"/>
</dbReference>
<evidence type="ECO:0000313" key="2">
    <source>
        <dbReference type="EMBL" id="PCC98984.1"/>
    </source>
</evidence>
<dbReference type="Proteomes" id="UP000243750">
    <property type="component" value="Unassembled WGS sequence"/>
</dbReference>